<evidence type="ECO:0000313" key="1">
    <source>
        <dbReference type="EMBL" id="ADB40559.1"/>
    </source>
</evidence>
<reference evidence="1 2" key="1">
    <citation type="journal article" date="2010" name="Stand. Genomic Sci.">
        <title>Complete genome sequence of Spirosoma linguale type strain (1).</title>
        <authorList>
            <person name="Lail K."/>
            <person name="Sikorski J."/>
            <person name="Saunders E."/>
            <person name="Lapidus A."/>
            <person name="Glavina Del Rio T."/>
            <person name="Copeland A."/>
            <person name="Tice H."/>
            <person name="Cheng J.-F."/>
            <person name="Lucas S."/>
            <person name="Nolan M."/>
            <person name="Bruce D."/>
            <person name="Goodwin L."/>
            <person name="Pitluck S."/>
            <person name="Ivanova N."/>
            <person name="Mavromatis K."/>
            <person name="Ovchinnikova G."/>
            <person name="Pati A."/>
            <person name="Chen A."/>
            <person name="Palaniappan K."/>
            <person name="Land M."/>
            <person name="Hauser L."/>
            <person name="Chang Y.-J."/>
            <person name="Jeffries C.D."/>
            <person name="Chain P."/>
            <person name="Brettin T."/>
            <person name="Detter J.C."/>
            <person name="Schuetze A."/>
            <person name="Rohde M."/>
            <person name="Tindall B.J."/>
            <person name="Goeker M."/>
            <person name="Bristow J."/>
            <person name="Eisen J.A."/>
            <person name="Markowitz V."/>
            <person name="Hugenholtz P."/>
            <person name="Kyrpides N.C."/>
            <person name="Klenk H.-P."/>
            <person name="Chen F."/>
        </authorList>
    </citation>
    <scope>NUCLEOTIDE SEQUENCE [LARGE SCALE GENOMIC DNA]</scope>
    <source>
        <strain evidence="2">ATCC 33905 / DSM 74 / LMG 10896 / Claus 1</strain>
    </source>
</reference>
<dbReference type="HOGENOM" id="CLU_2496345_0_0_10"/>
<protein>
    <submittedName>
        <fullName evidence="1">Uncharacterized protein</fullName>
    </submittedName>
</protein>
<dbReference type="EMBL" id="CP001769">
    <property type="protein sequence ID" value="ADB40559.1"/>
    <property type="molecule type" value="Genomic_DNA"/>
</dbReference>
<dbReference type="AlphaFoldDB" id="D2QNM3"/>
<name>D2QNM3_SPILD</name>
<evidence type="ECO:0000313" key="2">
    <source>
        <dbReference type="Proteomes" id="UP000002028"/>
    </source>
</evidence>
<sequence length="86" mass="9775">MSLSQMFSGLFPKNGFNVELSKLRFFFVLVAFSDSRVVTGFVDFKIHLICGQSNLHNIQVVSYEADQICQPTPLRLYLQAGIHHVE</sequence>
<dbReference type="STRING" id="504472.Slin_4580"/>
<organism evidence="1 2">
    <name type="scientific">Spirosoma linguale (strain ATCC 33905 / DSM 74 / LMG 10896 / Claus 1)</name>
    <dbReference type="NCBI Taxonomy" id="504472"/>
    <lineage>
        <taxon>Bacteria</taxon>
        <taxon>Pseudomonadati</taxon>
        <taxon>Bacteroidota</taxon>
        <taxon>Cytophagia</taxon>
        <taxon>Cytophagales</taxon>
        <taxon>Cytophagaceae</taxon>
        <taxon>Spirosoma</taxon>
    </lineage>
</organism>
<dbReference type="KEGG" id="sli:Slin_4580"/>
<accession>D2QNM3</accession>
<proteinExistence type="predicted"/>
<dbReference type="Proteomes" id="UP000002028">
    <property type="component" value="Chromosome"/>
</dbReference>
<keyword evidence="2" id="KW-1185">Reference proteome</keyword>
<gene>
    <name evidence="1" type="ordered locus">Slin_4580</name>
</gene>